<name>A0A6A4YXB5_APHAT</name>
<gene>
    <name evidence="1" type="ORF">AaE_016187</name>
</gene>
<accession>A0A6A4YXB5</accession>
<sequence>MLPANTTAFLQLQDAGVIQAFKNKIGALRALHIVQKFDKLVDAISRYVAWVIALCTFHNYIRISGVDCGVFEAQAAALIRQQRDMPLNQNERPQFANEPDSEEAKVWRDQIASQM</sequence>
<reference evidence="1 2" key="1">
    <citation type="submission" date="2019-06" db="EMBL/GenBank/DDBJ databases">
        <title>Genomics analysis of Aphanomyces spp. identifies a new class of oomycete effector associated with host adaptation.</title>
        <authorList>
            <person name="Gaulin E."/>
        </authorList>
    </citation>
    <scope>NUCLEOTIDE SEQUENCE [LARGE SCALE GENOMIC DNA]</scope>
    <source>
        <strain evidence="1 2">E</strain>
    </source>
</reference>
<evidence type="ECO:0000313" key="2">
    <source>
        <dbReference type="Proteomes" id="UP000469452"/>
    </source>
</evidence>
<dbReference type="AlphaFoldDB" id="A0A6A4YXB5"/>
<organism evidence="1 2">
    <name type="scientific">Aphanomyces astaci</name>
    <name type="common">Crayfish plague agent</name>
    <dbReference type="NCBI Taxonomy" id="112090"/>
    <lineage>
        <taxon>Eukaryota</taxon>
        <taxon>Sar</taxon>
        <taxon>Stramenopiles</taxon>
        <taxon>Oomycota</taxon>
        <taxon>Saprolegniomycetes</taxon>
        <taxon>Saprolegniales</taxon>
        <taxon>Verrucalvaceae</taxon>
        <taxon>Aphanomyces</taxon>
    </lineage>
</organism>
<proteinExistence type="predicted"/>
<evidence type="ECO:0008006" key="3">
    <source>
        <dbReference type="Google" id="ProtNLM"/>
    </source>
</evidence>
<evidence type="ECO:0000313" key="1">
    <source>
        <dbReference type="EMBL" id="KAF0702003.1"/>
    </source>
</evidence>
<comment type="caution">
    <text evidence="1">The sequence shown here is derived from an EMBL/GenBank/DDBJ whole genome shotgun (WGS) entry which is preliminary data.</text>
</comment>
<protein>
    <recommendedName>
        <fullName evidence="3">DDE-1 domain-containing protein</fullName>
    </recommendedName>
</protein>
<dbReference type="EMBL" id="VJMI01021328">
    <property type="protein sequence ID" value="KAF0702003.1"/>
    <property type="molecule type" value="Genomic_DNA"/>
</dbReference>
<dbReference type="Proteomes" id="UP000469452">
    <property type="component" value="Unassembled WGS sequence"/>
</dbReference>